<comment type="caution">
    <text evidence="1">The sequence shown here is derived from an EMBL/GenBank/DDBJ whole genome shotgun (WGS) entry which is preliminary data.</text>
</comment>
<accession>A0ABN9XMY4</accession>
<dbReference type="EMBL" id="CAUYUJ010020904">
    <property type="protein sequence ID" value="CAK0901264.1"/>
    <property type="molecule type" value="Genomic_DNA"/>
</dbReference>
<gene>
    <name evidence="1" type="ORF">PCOR1329_LOCUS78275</name>
</gene>
<sequence>MGHLGWAKRGMPRGKARVPFYHVTLRPGDGLAVPSARPSGVVSRDSRRLAINAFFEPKFGRTLSAGVGMAGALRWAQHGPRS</sequence>
<name>A0ABN9XMY4_9DINO</name>
<evidence type="ECO:0000313" key="2">
    <source>
        <dbReference type="Proteomes" id="UP001189429"/>
    </source>
</evidence>
<keyword evidence="2" id="KW-1185">Reference proteome</keyword>
<proteinExistence type="predicted"/>
<reference evidence="1" key="1">
    <citation type="submission" date="2023-10" db="EMBL/GenBank/DDBJ databases">
        <authorList>
            <person name="Chen Y."/>
            <person name="Shah S."/>
            <person name="Dougan E. K."/>
            <person name="Thang M."/>
            <person name="Chan C."/>
        </authorList>
    </citation>
    <scope>NUCLEOTIDE SEQUENCE [LARGE SCALE GENOMIC DNA]</scope>
</reference>
<protein>
    <submittedName>
        <fullName evidence="1">Uncharacterized protein</fullName>
    </submittedName>
</protein>
<dbReference type="Proteomes" id="UP001189429">
    <property type="component" value="Unassembled WGS sequence"/>
</dbReference>
<evidence type="ECO:0000313" key="1">
    <source>
        <dbReference type="EMBL" id="CAK0901264.1"/>
    </source>
</evidence>
<organism evidence="1 2">
    <name type="scientific">Prorocentrum cordatum</name>
    <dbReference type="NCBI Taxonomy" id="2364126"/>
    <lineage>
        <taxon>Eukaryota</taxon>
        <taxon>Sar</taxon>
        <taxon>Alveolata</taxon>
        <taxon>Dinophyceae</taxon>
        <taxon>Prorocentrales</taxon>
        <taxon>Prorocentraceae</taxon>
        <taxon>Prorocentrum</taxon>
    </lineage>
</organism>